<comment type="caution">
    <text evidence="3">The sequence shown here is derived from an EMBL/GenBank/DDBJ whole genome shotgun (WGS) entry which is preliminary data.</text>
</comment>
<proteinExistence type="predicted"/>
<dbReference type="PANTHER" id="PTHR12558">
    <property type="entry name" value="CELL DIVISION CYCLE 16,23,27"/>
    <property type="match status" value="1"/>
</dbReference>
<dbReference type="Pfam" id="PF13181">
    <property type="entry name" value="TPR_8"/>
    <property type="match status" value="2"/>
</dbReference>
<evidence type="ECO:0000313" key="4">
    <source>
        <dbReference type="Proteomes" id="UP000216991"/>
    </source>
</evidence>
<dbReference type="AlphaFoldDB" id="A0A255Y8T8"/>
<organism evidence="3 4">
    <name type="scientific">Sandarakinorhabdus cyanobacteriorum</name>
    <dbReference type="NCBI Taxonomy" id="1981098"/>
    <lineage>
        <taxon>Bacteria</taxon>
        <taxon>Pseudomonadati</taxon>
        <taxon>Pseudomonadota</taxon>
        <taxon>Alphaproteobacteria</taxon>
        <taxon>Sphingomonadales</taxon>
        <taxon>Sphingosinicellaceae</taxon>
        <taxon>Sandarakinorhabdus</taxon>
    </lineage>
</organism>
<keyword evidence="2" id="KW-0472">Membrane</keyword>
<keyword evidence="1" id="KW-0802">TPR repeat</keyword>
<keyword evidence="4" id="KW-1185">Reference proteome</keyword>
<feature type="repeat" description="TPR" evidence="1">
    <location>
        <begin position="143"/>
        <end position="176"/>
    </location>
</feature>
<dbReference type="InterPro" id="IPR011990">
    <property type="entry name" value="TPR-like_helical_dom_sf"/>
</dbReference>
<evidence type="ECO:0008006" key="5">
    <source>
        <dbReference type="Google" id="ProtNLM"/>
    </source>
</evidence>
<evidence type="ECO:0000256" key="1">
    <source>
        <dbReference type="PROSITE-ProRule" id="PRU00339"/>
    </source>
</evidence>
<evidence type="ECO:0000256" key="2">
    <source>
        <dbReference type="SAM" id="Phobius"/>
    </source>
</evidence>
<protein>
    <recommendedName>
        <fullName evidence="5">Tetratricopeptide repeat protein</fullName>
    </recommendedName>
</protein>
<dbReference type="SMART" id="SM00028">
    <property type="entry name" value="TPR"/>
    <property type="match status" value="4"/>
</dbReference>
<gene>
    <name evidence="3" type="ORF">CHU93_13040</name>
</gene>
<dbReference type="OrthoDB" id="7595014at2"/>
<dbReference type="SUPFAM" id="SSF48452">
    <property type="entry name" value="TPR-like"/>
    <property type="match status" value="1"/>
</dbReference>
<dbReference type="PANTHER" id="PTHR12558:SF13">
    <property type="entry name" value="CELL DIVISION CYCLE PROTEIN 27 HOMOLOG"/>
    <property type="match status" value="1"/>
</dbReference>
<feature type="repeat" description="TPR" evidence="1">
    <location>
        <begin position="274"/>
        <end position="307"/>
    </location>
</feature>
<sequence>MPDRFGLDPDGGRSSVLAEARSFAAGAEAGRIRRLHKLAVLVLLMAMVIALVAPAFARERKPAADAAAVLAQASAPPTPEALALLDAAIASGRLADARALIAPMWAAGSADVALRGAELALAGGSLPEAADGFGALTEGALAARAWQGLGITRLKQARLDDAIAALDKAVALDAGLARAWNARAVIADRRKDWATADAAYEKAIAAAPGDAAMLANRGWSMLLRGHHVAAERDLERAQALAPNDRVVRTNLALARAMQGRYQEAFRHSNRASLAVDLNTVGYAAMARGDLTVAEAYFNRALSLNPQFDRTAWANLQYLADLKARSRPAMGVQPGPQAATAQQ</sequence>
<keyword evidence="2" id="KW-1133">Transmembrane helix</keyword>
<dbReference type="RefSeq" id="WP_094474614.1">
    <property type="nucleotide sequence ID" value="NZ_NOXT01000121.1"/>
</dbReference>
<dbReference type="PROSITE" id="PS50005">
    <property type="entry name" value="TPR"/>
    <property type="match status" value="2"/>
</dbReference>
<dbReference type="EMBL" id="NOXT01000121">
    <property type="protein sequence ID" value="OYQ25656.1"/>
    <property type="molecule type" value="Genomic_DNA"/>
</dbReference>
<dbReference type="Proteomes" id="UP000216991">
    <property type="component" value="Unassembled WGS sequence"/>
</dbReference>
<dbReference type="Gene3D" id="1.25.40.10">
    <property type="entry name" value="Tetratricopeptide repeat domain"/>
    <property type="match status" value="1"/>
</dbReference>
<keyword evidence="2" id="KW-0812">Transmembrane</keyword>
<feature type="transmembrane region" description="Helical" evidence="2">
    <location>
        <begin position="38"/>
        <end position="57"/>
    </location>
</feature>
<dbReference type="InterPro" id="IPR019734">
    <property type="entry name" value="TPR_rpt"/>
</dbReference>
<accession>A0A255Y8T8</accession>
<reference evidence="3 4" key="1">
    <citation type="submission" date="2017-07" db="EMBL/GenBank/DDBJ databases">
        <title>Sandarakinorhabdus cyanobacteriorum sp. nov., a novel bacterium isolated from cyanobacterial aggregates in a eutrophic lake.</title>
        <authorList>
            <person name="Cai H."/>
        </authorList>
    </citation>
    <scope>NUCLEOTIDE SEQUENCE [LARGE SCALE GENOMIC DNA]</scope>
    <source>
        <strain evidence="3 4">TH057</strain>
    </source>
</reference>
<evidence type="ECO:0000313" key="3">
    <source>
        <dbReference type="EMBL" id="OYQ25656.1"/>
    </source>
</evidence>
<name>A0A255Y8T8_9SPHN</name>